<keyword evidence="5" id="KW-0274">FAD</keyword>
<evidence type="ECO:0000256" key="5">
    <source>
        <dbReference type="ARBA" id="ARBA00022827"/>
    </source>
</evidence>
<evidence type="ECO:0000256" key="6">
    <source>
        <dbReference type="ARBA" id="ARBA00022857"/>
    </source>
</evidence>
<evidence type="ECO:0000256" key="2">
    <source>
        <dbReference type="ARBA" id="ARBA00022490"/>
    </source>
</evidence>
<dbReference type="InterPro" id="IPR029039">
    <property type="entry name" value="Flavoprotein-like_sf"/>
</dbReference>
<dbReference type="GO" id="GO:0005634">
    <property type="term" value="C:nucleus"/>
    <property type="evidence" value="ECO:0007669"/>
    <property type="project" value="UniProtKB-ARBA"/>
</dbReference>
<dbReference type="AlphaFoldDB" id="A0A336MC07"/>
<keyword evidence="7" id="KW-0560">Oxidoreductase</keyword>
<dbReference type="GO" id="GO:0010181">
    <property type="term" value="F:FMN binding"/>
    <property type="evidence" value="ECO:0007669"/>
    <property type="project" value="InterPro"/>
</dbReference>
<sequence length="235" mass="27401">MERKFTVLYGSETGTAQDLSEHIWRESKKYGFKVLPMDEYNPLELISEQNVLFVCATAGQGEEPENMKKFWKFLLKKSLPLDSLRDVNVAVLSLGDSSFPKFNWVGKRMSKRLLQLGARELIPIGLCDDQHDMGIAAVYIPFIRDMFAKMLELYPVPEGHEVPLKPRQFKWKVQILSDSKPETKQVWEQLPMIRACKTLKNIRTTHKDHFQDVRYINLEKQDLKWLPGDDYIVIL</sequence>
<evidence type="ECO:0000256" key="3">
    <source>
        <dbReference type="ARBA" id="ARBA00022630"/>
    </source>
</evidence>
<name>A0A336MC07_CULSO</name>
<dbReference type="InterPro" id="IPR008254">
    <property type="entry name" value="Flavodoxin/NO_synth"/>
</dbReference>
<dbReference type="PANTHER" id="PTHR19384">
    <property type="entry name" value="NITRIC OXIDE SYNTHASE-RELATED"/>
    <property type="match status" value="1"/>
</dbReference>
<dbReference type="Pfam" id="PF00258">
    <property type="entry name" value="Flavodoxin_1"/>
    <property type="match status" value="1"/>
</dbReference>
<dbReference type="FunFam" id="3.40.50.360:FF:000015">
    <property type="entry name" value="NADPH-dependent diflavin oxidoreductase 1"/>
    <property type="match status" value="1"/>
</dbReference>
<organism evidence="9">
    <name type="scientific">Culicoides sonorensis</name>
    <name type="common">Biting midge</name>
    <dbReference type="NCBI Taxonomy" id="179676"/>
    <lineage>
        <taxon>Eukaryota</taxon>
        <taxon>Metazoa</taxon>
        <taxon>Ecdysozoa</taxon>
        <taxon>Arthropoda</taxon>
        <taxon>Hexapoda</taxon>
        <taxon>Insecta</taxon>
        <taxon>Pterygota</taxon>
        <taxon>Neoptera</taxon>
        <taxon>Endopterygota</taxon>
        <taxon>Diptera</taxon>
        <taxon>Nematocera</taxon>
        <taxon>Chironomoidea</taxon>
        <taxon>Ceratopogonidae</taxon>
        <taxon>Ceratopogoninae</taxon>
        <taxon>Culicoides</taxon>
        <taxon>Monoculicoides</taxon>
    </lineage>
</organism>
<evidence type="ECO:0000313" key="9">
    <source>
        <dbReference type="EMBL" id="SSX27825.1"/>
    </source>
</evidence>
<protein>
    <submittedName>
        <fullName evidence="9">CSON014882 protein</fullName>
    </submittedName>
</protein>
<dbReference type="InterPro" id="IPR001094">
    <property type="entry name" value="Flavdoxin-like"/>
</dbReference>
<keyword evidence="3" id="KW-0285">Flavoprotein</keyword>
<dbReference type="SUPFAM" id="SSF52218">
    <property type="entry name" value="Flavoproteins"/>
    <property type="match status" value="1"/>
</dbReference>
<dbReference type="EMBL" id="UFQT01000883">
    <property type="protein sequence ID" value="SSX27825.1"/>
    <property type="molecule type" value="Genomic_DNA"/>
</dbReference>
<dbReference type="PRINTS" id="PR00369">
    <property type="entry name" value="FLAVODOXIN"/>
</dbReference>
<gene>
    <name evidence="9" type="primary">CSON014882</name>
</gene>
<dbReference type="VEuPathDB" id="VectorBase:CSON014882"/>
<reference evidence="9" key="1">
    <citation type="submission" date="2018-07" db="EMBL/GenBank/DDBJ databases">
        <authorList>
            <person name="Quirk P.G."/>
            <person name="Krulwich T.A."/>
        </authorList>
    </citation>
    <scope>NUCLEOTIDE SEQUENCE</scope>
</reference>
<keyword evidence="4" id="KW-0288">FMN</keyword>
<evidence type="ECO:0000256" key="4">
    <source>
        <dbReference type="ARBA" id="ARBA00022643"/>
    </source>
</evidence>
<proteinExistence type="predicted"/>
<dbReference type="GO" id="GO:0016651">
    <property type="term" value="F:oxidoreductase activity, acting on NAD(P)H"/>
    <property type="evidence" value="ECO:0007669"/>
    <property type="project" value="UniProtKB-ARBA"/>
</dbReference>
<comment type="subcellular location">
    <subcellularLocation>
        <location evidence="1">Cytoplasm</location>
    </subcellularLocation>
</comment>
<dbReference type="PANTHER" id="PTHR19384:SF10">
    <property type="entry name" value="NADPH-DEPENDENT DIFLAVIN OXIDOREDUCTASE 1"/>
    <property type="match status" value="1"/>
</dbReference>
<dbReference type="GO" id="GO:0005829">
    <property type="term" value="C:cytosol"/>
    <property type="evidence" value="ECO:0007669"/>
    <property type="project" value="TreeGrafter"/>
</dbReference>
<evidence type="ECO:0000259" key="8">
    <source>
        <dbReference type="PROSITE" id="PS50902"/>
    </source>
</evidence>
<evidence type="ECO:0000256" key="1">
    <source>
        <dbReference type="ARBA" id="ARBA00004496"/>
    </source>
</evidence>
<feature type="domain" description="Flavodoxin-like" evidence="8">
    <location>
        <begin position="5"/>
        <end position="147"/>
    </location>
</feature>
<dbReference type="Gene3D" id="3.40.50.360">
    <property type="match status" value="1"/>
</dbReference>
<evidence type="ECO:0000256" key="7">
    <source>
        <dbReference type="ARBA" id="ARBA00023002"/>
    </source>
</evidence>
<keyword evidence="6" id="KW-0521">NADP</keyword>
<dbReference type="GO" id="GO:0050660">
    <property type="term" value="F:flavin adenine dinucleotide binding"/>
    <property type="evidence" value="ECO:0007669"/>
    <property type="project" value="TreeGrafter"/>
</dbReference>
<keyword evidence="2" id="KW-0963">Cytoplasm</keyword>
<accession>A0A336MC07</accession>
<dbReference type="PROSITE" id="PS50902">
    <property type="entry name" value="FLAVODOXIN_LIKE"/>
    <property type="match status" value="1"/>
</dbReference>